<evidence type="ECO:0000256" key="6">
    <source>
        <dbReference type="ARBA" id="ARBA00022801"/>
    </source>
</evidence>
<evidence type="ECO:0000256" key="4">
    <source>
        <dbReference type="ARBA" id="ARBA00022490"/>
    </source>
</evidence>
<evidence type="ECO:0000256" key="8">
    <source>
        <dbReference type="ARBA" id="ARBA00022840"/>
    </source>
</evidence>
<comment type="caution">
    <text evidence="13">The sequence shown here is derived from an EMBL/GenBank/DDBJ whole genome shotgun (WGS) entry which is preliminary data.</text>
</comment>
<dbReference type="GO" id="GO:0031047">
    <property type="term" value="P:regulatory ncRNA-mediated gene silencing"/>
    <property type="evidence" value="ECO:0007669"/>
    <property type="project" value="UniProtKB-KW"/>
</dbReference>
<evidence type="ECO:0000256" key="1">
    <source>
        <dbReference type="ARBA" id="ARBA00004201"/>
    </source>
</evidence>
<gene>
    <name evidence="13" type="primary">mov10b.1_0</name>
    <name evidence="13" type="ORF">EYF80_005623</name>
</gene>
<evidence type="ECO:0000256" key="3">
    <source>
        <dbReference type="ARBA" id="ARBA00012552"/>
    </source>
</evidence>
<keyword evidence="6" id="KW-0378">Hydrolase</keyword>
<dbReference type="GO" id="GO:0003723">
    <property type="term" value="F:RNA binding"/>
    <property type="evidence" value="ECO:0007669"/>
    <property type="project" value="UniProtKB-KW"/>
</dbReference>
<keyword evidence="10" id="KW-0943">RNA-mediated gene silencing</keyword>
<sequence length="382" mass="43484">MFHFKFSINRMPLRSQHRAVEMVYKNDLSEVLFPTGKHSSHQPPLHRLTEFDNNPEQRKAIEHIVAASAKPSPYLLFGPPGTALMKPQKCQLVLAGDPKQLGPISMSNLAEKHGMGVSMLERLMNDIDLYKSHEEHGFNERFVTKLLRNYRSHSAILKIPNELFYNGELQPYADIAICRLYCEWEHLPEKDFPLIFHGVAGTDQRDDNNYSVYNMAEVEVLIEYLKALVDHLHKKGVTIIEPGEIGIIAPYREQVDKIKHALQMDRELKKENLENVLVGTVENFQGREFNVSLVSTVRSNPKLTAPKQYFTIGFVNNVKRFNVAMTRARSLLIVVGDPRVLETNPIWNNATVGTDSAAAGPLPDQQASRIQLKLLLKIKQEE</sequence>
<evidence type="ECO:0000256" key="2">
    <source>
        <dbReference type="ARBA" id="ARBA00005601"/>
    </source>
</evidence>
<protein>
    <recommendedName>
        <fullName evidence="3">RNA helicase</fullName>
        <ecNumber evidence="3">3.6.4.13</ecNumber>
    </recommendedName>
</protein>
<dbReference type="GO" id="GO:0000932">
    <property type="term" value="C:P-body"/>
    <property type="evidence" value="ECO:0007669"/>
    <property type="project" value="UniProtKB-SubCell"/>
</dbReference>
<evidence type="ECO:0000256" key="10">
    <source>
        <dbReference type="ARBA" id="ARBA00023158"/>
    </source>
</evidence>
<comment type="catalytic activity">
    <reaction evidence="11">
        <text>ATP + H2O = ADP + phosphate + H(+)</text>
        <dbReference type="Rhea" id="RHEA:13065"/>
        <dbReference type="ChEBI" id="CHEBI:15377"/>
        <dbReference type="ChEBI" id="CHEBI:15378"/>
        <dbReference type="ChEBI" id="CHEBI:30616"/>
        <dbReference type="ChEBI" id="CHEBI:43474"/>
        <dbReference type="ChEBI" id="CHEBI:456216"/>
        <dbReference type="EC" id="3.6.4.13"/>
    </reaction>
</comment>
<evidence type="ECO:0000313" key="14">
    <source>
        <dbReference type="Proteomes" id="UP000314294"/>
    </source>
</evidence>
<dbReference type="CDD" id="cd18808">
    <property type="entry name" value="SF1_C_Upf1"/>
    <property type="match status" value="1"/>
</dbReference>
<dbReference type="InterPro" id="IPR041679">
    <property type="entry name" value="DNA2/NAM7-like_C"/>
</dbReference>
<keyword evidence="7 13" id="KW-0347">Helicase</keyword>
<dbReference type="GO" id="GO:0016787">
    <property type="term" value="F:hydrolase activity"/>
    <property type="evidence" value="ECO:0007669"/>
    <property type="project" value="UniProtKB-KW"/>
</dbReference>
<dbReference type="EC" id="3.6.4.13" evidence="3"/>
<evidence type="ECO:0000259" key="12">
    <source>
        <dbReference type="Pfam" id="PF13087"/>
    </source>
</evidence>
<organism evidence="13 14">
    <name type="scientific">Liparis tanakae</name>
    <name type="common">Tanaka's snailfish</name>
    <dbReference type="NCBI Taxonomy" id="230148"/>
    <lineage>
        <taxon>Eukaryota</taxon>
        <taxon>Metazoa</taxon>
        <taxon>Chordata</taxon>
        <taxon>Craniata</taxon>
        <taxon>Vertebrata</taxon>
        <taxon>Euteleostomi</taxon>
        <taxon>Actinopterygii</taxon>
        <taxon>Neopterygii</taxon>
        <taxon>Teleostei</taxon>
        <taxon>Neoteleostei</taxon>
        <taxon>Acanthomorphata</taxon>
        <taxon>Eupercaria</taxon>
        <taxon>Perciformes</taxon>
        <taxon>Cottioidei</taxon>
        <taxon>Cottales</taxon>
        <taxon>Liparidae</taxon>
        <taxon>Liparis</taxon>
    </lineage>
</organism>
<name>A0A4Z2J294_9TELE</name>
<evidence type="ECO:0000256" key="9">
    <source>
        <dbReference type="ARBA" id="ARBA00022884"/>
    </source>
</evidence>
<dbReference type="PANTHER" id="PTHR45418">
    <property type="entry name" value="CANCER/TESTIS ANTIGEN 55"/>
    <property type="match status" value="1"/>
</dbReference>
<accession>A0A4Z2J294</accession>
<dbReference type="InterPro" id="IPR047187">
    <property type="entry name" value="SF1_C_Upf1"/>
</dbReference>
<evidence type="ECO:0000256" key="11">
    <source>
        <dbReference type="ARBA" id="ARBA00047984"/>
    </source>
</evidence>
<dbReference type="AlphaFoldDB" id="A0A4Z2J294"/>
<proteinExistence type="inferred from homology"/>
<feature type="domain" description="DNA2/NAM7 helicase-like C-terminal" evidence="12">
    <location>
        <begin position="118"/>
        <end position="338"/>
    </location>
</feature>
<comment type="subcellular location">
    <subcellularLocation>
        <location evidence="1">Cytoplasm</location>
        <location evidence="1">P-body</location>
    </subcellularLocation>
</comment>
<dbReference type="PANTHER" id="PTHR45418:SF1">
    <property type="entry name" value="CANCER_TESTIS ANTIGEN 55"/>
    <property type="match status" value="1"/>
</dbReference>
<comment type="similarity">
    <text evidence="2">Belongs to the DNA2/NAM7 helicase family. SDE3 subfamily.</text>
</comment>
<dbReference type="InterPro" id="IPR027417">
    <property type="entry name" value="P-loop_NTPase"/>
</dbReference>
<dbReference type="Pfam" id="PF13087">
    <property type="entry name" value="AAA_12"/>
    <property type="match status" value="1"/>
</dbReference>
<keyword evidence="9" id="KW-0694">RNA-binding</keyword>
<dbReference type="Proteomes" id="UP000314294">
    <property type="component" value="Unassembled WGS sequence"/>
</dbReference>
<evidence type="ECO:0000256" key="5">
    <source>
        <dbReference type="ARBA" id="ARBA00022741"/>
    </source>
</evidence>
<dbReference type="Gene3D" id="3.40.50.300">
    <property type="entry name" value="P-loop containing nucleotide triphosphate hydrolases"/>
    <property type="match status" value="2"/>
</dbReference>
<dbReference type="FunFam" id="3.40.50.300:FF:000608">
    <property type="entry name" value="Mov10 RISC complex RNA helicase"/>
    <property type="match status" value="1"/>
</dbReference>
<dbReference type="EMBL" id="SRLO01000028">
    <property type="protein sequence ID" value="TNN84296.1"/>
    <property type="molecule type" value="Genomic_DNA"/>
</dbReference>
<keyword evidence="8" id="KW-0067">ATP-binding</keyword>
<evidence type="ECO:0000313" key="13">
    <source>
        <dbReference type="EMBL" id="TNN84296.1"/>
    </source>
</evidence>
<keyword evidence="4" id="KW-0963">Cytoplasm</keyword>
<reference evidence="13 14" key="1">
    <citation type="submission" date="2019-03" db="EMBL/GenBank/DDBJ databases">
        <title>First draft genome of Liparis tanakae, snailfish: a comprehensive survey of snailfish specific genes.</title>
        <authorList>
            <person name="Kim W."/>
            <person name="Song I."/>
            <person name="Jeong J.-H."/>
            <person name="Kim D."/>
            <person name="Kim S."/>
            <person name="Ryu S."/>
            <person name="Song J.Y."/>
            <person name="Lee S.K."/>
        </authorList>
    </citation>
    <scope>NUCLEOTIDE SEQUENCE [LARGE SCALE GENOMIC DNA]</scope>
    <source>
        <tissue evidence="13">Muscle</tissue>
    </source>
</reference>
<evidence type="ECO:0000256" key="7">
    <source>
        <dbReference type="ARBA" id="ARBA00022806"/>
    </source>
</evidence>
<dbReference type="GO" id="GO:0005524">
    <property type="term" value="F:ATP binding"/>
    <property type="evidence" value="ECO:0007669"/>
    <property type="project" value="UniProtKB-KW"/>
</dbReference>
<dbReference type="OrthoDB" id="6513042at2759"/>
<keyword evidence="14" id="KW-1185">Reference proteome</keyword>
<keyword evidence="5" id="KW-0547">Nucleotide-binding</keyword>
<dbReference type="GO" id="GO:0003724">
    <property type="term" value="F:RNA helicase activity"/>
    <property type="evidence" value="ECO:0007669"/>
    <property type="project" value="UniProtKB-EC"/>
</dbReference>
<dbReference type="SUPFAM" id="SSF52540">
    <property type="entry name" value="P-loop containing nucleoside triphosphate hydrolases"/>
    <property type="match status" value="1"/>
</dbReference>